<reference evidence="1 2" key="1">
    <citation type="submission" date="2021-01" db="EMBL/GenBank/DDBJ databases">
        <title>Whole genome shotgun sequence of Plantactinospora endophytica NBRC 110450.</title>
        <authorList>
            <person name="Komaki H."/>
            <person name="Tamura T."/>
        </authorList>
    </citation>
    <scope>NUCLEOTIDE SEQUENCE [LARGE SCALE GENOMIC DNA]</scope>
    <source>
        <strain evidence="1 2">NBRC 110450</strain>
    </source>
</reference>
<protein>
    <recommendedName>
        <fullName evidence="3">CopG family transcriptional regulator</fullName>
    </recommendedName>
</protein>
<evidence type="ECO:0000313" key="2">
    <source>
        <dbReference type="Proteomes" id="UP000646749"/>
    </source>
</evidence>
<accession>A0ABQ4DWF6</accession>
<organism evidence="1 2">
    <name type="scientific">Plantactinospora endophytica</name>
    <dbReference type="NCBI Taxonomy" id="673535"/>
    <lineage>
        <taxon>Bacteria</taxon>
        <taxon>Bacillati</taxon>
        <taxon>Actinomycetota</taxon>
        <taxon>Actinomycetes</taxon>
        <taxon>Micromonosporales</taxon>
        <taxon>Micromonosporaceae</taxon>
        <taxon>Plantactinospora</taxon>
    </lineage>
</organism>
<dbReference type="RefSeq" id="WP_239140266.1">
    <property type="nucleotide sequence ID" value="NZ_BONW01000005.1"/>
</dbReference>
<dbReference type="Proteomes" id="UP000646749">
    <property type="component" value="Unassembled WGS sequence"/>
</dbReference>
<comment type="caution">
    <text evidence="1">The sequence shown here is derived from an EMBL/GenBank/DDBJ whole genome shotgun (WGS) entry which is preliminary data.</text>
</comment>
<name>A0ABQ4DWF6_9ACTN</name>
<gene>
    <name evidence="1" type="ORF">Pen02_17190</name>
</gene>
<dbReference type="EMBL" id="BONW01000005">
    <property type="protein sequence ID" value="GIG86783.1"/>
    <property type="molecule type" value="Genomic_DNA"/>
</dbReference>
<evidence type="ECO:0000313" key="1">
    <source>
        <dbReference type="EMBL" id="GIG86783.1"/>
    </source>
</evidence>
<evidence type="ECO:0008006" key="3">
    <source>
        <dbReference type="Google" id="ProtNLM"/>
    </source>
</evidence>
<keyword evidence="2" id="KW-1185">Reference proteome</keyword>
<sequence>MSPSPPGGPEIAHQETGIDHEIEHGNEEEAVTMHRDDAVKRFHAGDDQLADLIDDAQPVELPTPDTDVPMVSRSVRLPLDTYERVRSAAEARGIGVTTLMRQWIEAGLADLDDSATVSLADVRRALAALAHPTAA</sequence>
<proteinExistence type="predicted"/>